<dbReference type="InterPro" id="IPR013783">
    <property type="entry name" value="Ig-like_fold"/>
</dbReference>
<evidence type="ECO:0000256" key="1">
    <source>
        <dbReference type="SAM" id="Phobius"/>
    </source>
</evidence>
<organism evidence="3 4">
    <name type="scientific">Galemys pyrenaicus</name>
    <name type="common">Iberian desman</name>
    <name type="synonym">Pyrenean desman</name>
    <dbReference type="NCBI Taxonomy" id="202257"/>
    <lineage>
        <taxon>Eukaryota</taxon>
        <taxon>Metazoa</taxon>
        <taxon>Chordata</taxon>
        <taxon>Craniata</taxon>
        <taxon>Vertebrata</taxon>
        <taxon>Euteleostomi</taxon>
        <taxon>Mammalia</taxon>
        <taxon>Eutheria</taxon>
        <taxon>Laurasiatheria</taxon>
        <taxon>Eulipotyphla</taxon>
        <taxon>Talpidae</taxon>
        <taxon>Galemys</taxon>
    </lineage>
</organism>
<reference evidence="3" key="1">
    <citation type="journal article" date="2021" name="Evol. Appl.">
        <title>The genome of the Pyrenean desman and the effects of bottlenecks and inbreeding on the genomic landscape of an endangered species.</title>
        <authorList>
            <person name="Escoda L."/>
            <person name="Castresana J."/>
        </authorList>
    </citation>
    <scope>NUCLEOTIDE SEQUENCE</scope>
    <source>
        <strain evidence="3">IBE-C5619</strain>
    </source>
</reference>
<dbReference type="PROSITE" id="PS50835">
    <property type="entry name" value="IG_LIKE"/>
    <property type="match status" value="2"/>
</dbReference>
<feature type="domain" description="Ig-like" evidence="2">
    <location>
        <begin position="93"/>
        <end position="232"/>
    </location>
</feature>
<proteinExistence type="predicted"/>
<dbReference type="OrthoDB" id="5970915at2759"/>
<comment type="caution">
    <text evidence="3">The sequence shown here is derived from an EMBL/GenBank/DDBJ whole genome shotgun (WGS) entry which is preliminary data.</text>
</comment>
<accession>A0A8J6DRH5</accession>
<gene>
    <name evidence="3" type="ORF">J0S82_006043</name>
</gene>
<name>A0A8J6DRH5_GALPY</name>
<dbReference type="EMBL" id="JAGFMF010011614">
    <property type="protein sequence ID" value="KAG8519217.1"/>
    <property type="molecule type" value="Genomic_DNA"/>
</dbReference>
<dbReference type="PANTHER" id="PTHR46013">
    <property type="entry name" value="VASCULAR CELL ADHESION MOLECULE 1"/>
    <property type="match status" value="1"/>
</dbReference>
<feature type="transmembrane region" description="Helical" evidence="1">
    <location>
        <begin position="239"/>
        <end position="260"/>
    </location>
</feature>
<keyword evidence="1" id="KW-0812">Transmembrane</keyword>
<feature type="domain" description="Ig-like" evidence="2">
    <location>
        <begin position="10"/>
        <end position="75"/>
    </location>
</feature>
<evidence type="ECO:0000313" key="4">
    <source>
        <dbReference type="Proteomes" id="UP000700334"/>
    </source>
</evidence>
<dbReference type="SUPFAM" id="SSF48726">
    <property type="entry name" value="Immunoglobulin"/>
    <property type="match status" value="1"/>
</dbReference>
<dbReference type="PRINTS" id="PR01856">
    <property type="entry name" value="BASIGIN"/>
</dbReference>
<dbReference type="InterPro" id="IPR003599">
    <property type="entry name" value="Ig_sub"/>
</dbReference>
<dbReference type="AlphaFoldDB" id="A0A8J6DRH5"/>
<dbReference type="InterPro" id="IPR007110">
    <property type="entry name" value="Ig-like_dom"/>
</dbReference>
<dbReference type="SMART" id="SM00409">
    <property type="entry name" value="IG"/>
    <property type="match status" value="1"/>
</dbReference>
<keyword evidence="1" id="KW-0472">Membrane</keyword>
<dbReference type="InterPro" id="IPR036179">
    <property type="entry name" value="Ig-like_dom_sf"/>
</dbReference>
<keyword evidence="4" id="KW-1185">Reference proteome</keyword>
<evidence type="ECO:0000259" key="2">
    <source>
        <dbReference type="PROSITE" id="PS50835"/>
    </source>
</evidence>
<keyword evidence="1" id="KW-1133">Transmembrane helix</keyword>
<protein>
    <submittedName>
        <fullName evidence="3">Basigin</fullName>
    </submittedName>
</protein>
<evidence type="ECO:0000313" key="3">
    <source>
        <dbReference type="EMBL" id="KAG8519217.1"/>
    </source>
</evidence>
<dbReference type="FunFam" id="2.60.40.10:FF:001329">
    <property type="entry name" value="Basigin"/>
    <property type="match status" value="1"/>
</dbReference>
<dbReference type="Gene3D" id="2.60.40.10">
    <property type="entry name" value="Immunoglobulins"/>
    <property type="match status" value="2"/>
</dbReference>
<dbReference type="Proteomes" id="UP000700334">
    <property type="component" value="Unassembled WGS sequence"/>
</dbReference>
<dbReference type="PANTHER" id="PTHR46013:SF7">
    <property type="entry name" value="IG-LIKE DOMAIN-CONTAINING PROTEIN"/>
    <property type="match status" value="1"/>
</dbReference>
<sequence length="299" mass="32680">MTNHLFGHPPESRITTLVSDIGAKVRLTCTMNDSAVGITGHRWMKGDKVLSEDMLSDLRTDYEVDSADRPGEYSCIFLPEHAGRANIQVSGVPKIKAVKSSENADEGDKVVLVCKSDSFPPVLNWWWHKMNESGDQVKPCQPGQRAAEPRLGPREALPKAVGTGDVPQPAPLNTPPPQVITNSSQGDKYFVVSSDVRSELHILKLDVDEDAGKYSCSANNTEGQGQDVITLRVRRHLAALWPFLGIVAEVLVLVTIIFIYEKRRKPDEVLDGEPAPRALCLLLEGNPQGPSHYCPGVGS</sequence>